<sequence>MFYTYLRRELAGRRKQTAIVAIGMALAIALVIIVNSVSSGVQLAQASVLESVYGVGTDITVSQAPAAAATPGTGNGAPQRFDFGSADGAAADGTTTISRSRLTAERGTETFASTGLDSVRAVPNVSAAAATLLLSNSTFSGALPTRSQGATRPSTGQGAPSGQSAETPPTGGPDGAGGSSFSVDSFTVLGLNPADAAVGPLSAVTLTAGRSLASTDAGANVAVLDASYATTASLAVGGTVVIAGTDFSIVGLVSAATADSATAANVYIPLDVAQSLAALPGQVSNIYVQAASSTDINQVQADIRTALPAATVKTQADLASSVSGSLASASSLVSNLGLWLSLIVLAAAFLIAILFTISGVTRRTREFGTLKAIGWSNGRIVRQVGGESLVQGLIGGVVGIAVGLAGILVINIIAPTLTAGASTAVQAVGRGAGAAGGAGGAGGAGFGPGGGGFGAATQAATQSNIVLTAPVTVSVILIAVGLAVLGGLLAGVIGGWRASRLRPAEALRSIA</sequence>
<comment type="subcellular location">
    <subcellularLocation>
        <location evidence="1">Cell membrane</location>
        <topology evidence="1">Multi-pass membrane protein</topology>
    </subcellularLocation>
</comment>
<reference evidence="11 12" key="1">
    <citation type="submission" date="2019-03" db="EMBL/GenBank/DDBJ databases">
        <title>Genomics of glacier-inhabiting Cryobacterium strains.</title>
        <authorList>
            <person name="Liu Q."/>
            <person name="Xin Y.-H."/>
        </authorList>
    </citation>
    <scope>NUCLEOTIDE SEQUENCE [LARGE SCALE GENOMIC DNA]</scope>
    <source>
        <strain evidence="11 12">MDB1-5</strain>
    </source>
</reference>
<keyword evidence="2" id="KW-1003">Cell membrane</keyword>
<dbReference type="Proteomes" id="UP000297604">
    <property type="component" value="Unassembled WGS sequence"/>
</dbReference>
<evidence type="ECO:0000256" key="6">
    <source>
        <dbReference type="ARBA" id="ARBA00038076"/>
    </source>
</evidence>
<dbReference type="InterPro" id="IPR025857">
    <property type="entry name" value="MacB_PCD"/>
</dbReference>
<feature type="transmembrane region" description="Helical" evidence="8">
    <location>
        <begin position="336"/>
        <end position="357"/>
    </location>
</feature>
<keyword evidence="12" id="KW-1185">Reference proteome</keyword>
<keyword evidence="4 8" id="KW-1133">Transmembrane helix</keyword>
<evidence type="ECO:0000313" key="12">
    <source>
        <dbReference type="Proteomes" id="UP000297604"/>
    </source>
</evidence>
<feature type="transmembrane region" description="Helical" evidence="8">
    <location>
        <begin position="471"/>
        <end position="493"/>
    </location>
</feature>
<dbReference type="PANTHER" id="PTHR30572">
    <property type="entry name" value="MEMBRANE COMPONENT OF TRANSPORTER-RELATED"/>
    <property type="match status" value="1"/>
</dbReference>
<feature type="transmembrane region" description="Helical" evidence="8">
    <location>
        <begin position="17"/>
        <end position="37"/>
    </location>
</feature>
<dbReference type="InterPro" id="IPR050250">
    <property type="entry name" value="Macrolide_Exporter_MacB"/>
</dbReference>
<name>A0ABY2IR16_9MICO</name>
<feature type="compositionally biased region" description="Polar residues" evidence="7">
    <location>
        <begin position="145"/>
        <end position="167"/>
    </location>
</feature>
<feature type="domain" description="MacB-like periplasmic core" evidence="10">
    <location>
        <begin position="17"/>
        <end position="305"/>
    </location>
</feature>
<gene>
    <name evidence="11" type="ORF">E3O46_05930</name>
</gene>
<feature type="region of interest" description="Disordered" evidence="7">
    <location>
        <begin position="142"/>
        <end position="178"/>
    </location>
</feature>
<evidence type="ECO:0000313" key="11">
    <source>
        <dbReference type="EMBL" id="TFC21751.1"/>
    </source>
</evidence>
<accession>A0ABY2IR16</accession>
<comment type="similarity">
    <text evidence="6">Belongs to the ABC-4 integral membrane protein family.</text>
</comment>
<proteinExistence type="inferred from homology"/>
<evidence type="ECO:0000259" key="10">
    <source>
        <dbReference type="Pfam" id="PF12704"/>
    </source>
</evidence>
<feature type="compositionally biased region" description="Low complexity" evidence="7">
    <location>
        <begin position="67"/>
        <end position="96"/>
    </location>
</feature>
<evidence type="ECO:0000256" key="8">
    <source>
        <dbReference type="SAM" id="Phobius"/>
    </source>
</evidence>
<feature type="region of interest" description="Disordered" evidence="7">
    <location>
        <begin position="67"/>
        <end position="99"/>
    </location>
</feature>
<dbReference type="PANTHER" id="PTHR30572:SF4">
    <property type="entry name" value="ABC TRANSPORTER PERMEASE YTRF"/>
    <property type="match status" value="1"/>
</dbReference>
<protein>
    <submittedName>
        <fullName evidence="11">FtsX-like permease family protein</fullName>
    </submittedName>
</protein>
<feature type="transmembrane region" description="Helical" evidence="8">
    <location>
        <begin position="389"/>
        <end position="414"/>
    </location>
</feature>
<evidence type="ECO:0000259" key="9">
    <source>
        <dbReference type="Pfam" id="PF02687"/>
    </source>
</evidence>
<evidence type="ECO:0000256" key="4">
    <source>
        <dbReference type="ARBA" id="ARBA00022989"/>
    </source>
</evidence>
<feature type="domain" description="ABC3 transporter permease C-terminal" evidence="9">
    <location>
        <begin position="340"/>
        <end position="501"/>
    </location>
</feature>
<keyword evidence="3 8" id="KW-0812">Transmembrane</keyword>
<evidence type="ECO:0000256" key="7">
    <source>
        <dbReference type="SAM" id="MobiDB-lite"/>
    </source>
</evidence>
<dbReference type="Pfam" id="PF02687">
    <property type="entry name" value="FtsX"/>
    <property type="match status" value="1"/>
</dbReference>
<comment type="caution">
    <text evidence="11">The sequence shown here is derived from an EMBL/GenBank/DDBJ whole genome shotgun (WGS) entry which is preliminary data.</text>
</comment>
<evidence type="ECO:0000256" key="5">
    <source>
        <dbReference type="ARBA" id="ARBA00023136"/>
    </source>
</evidence>
<dbReference type="Pfam" id="PF12704">
    <property type="entry name" value="MacB_PCD"/>
    <property type="match status" value="1"/>
</dbReference>
<evidence type="ECO:0000256" key="2">
    <source>
        <dbReference type="ARBA" id="ARBA00022475"/>
    </source>
</evidence>
<keyword evidence="5 8" id="KW-0472">Membrane</keyword>
<dbReference type="InterPro" id="IPR003838">
    <property type="entry name" value="ABC3_permease_C"/>
</dbReference>
<dbReference type="RefSeq" id="WP_134561297.1">
    <property type="nucleotide sequence ID" value="NZ_SOFS01000015.1"/>
</dbReference>
<organism evidence="11 12">
    <name type="scientific">Cryobacterium glucosi</name>
    <dbReference type="NCBI Taxonomy" id="1259175"/>
    <lineage>
        <taxon>Bacteria</taxon>
        <taxon>Bacillati</taxon>
        <taxon>Actinomycetota</taxon>
        <taxon>Actinomycetes</taxon>
        <taxon>Micrococcales</taxon>
        <taxon>Microbacteriaceae</taxon>
        <taxon>Cryobacterium</taxon>
    </lineage>
</organism>
<evidence type="ECO:0000256" key="1">
    <source>
        <dbReference type="ARBA" id="ARBA00004651"/>
    </source>
</evidence>
<evidence type="ECO:0000256" key="3">
    <source>
        <dbReference type="ARBA" id="ARBA00022692"/>
    </source>
</evidence>
<dbReference type="EMBL" id="SOFS01000015">
    <property type="protein sequence ID" value="TFC21751.1"/>
    <property type="molecule type" value="Genomic_DNA"/>
</dbReference>